<feature type="transmembrane region" description="Helical" evidence="2">
    <location>
        <begin position="171"/>
        <end position="193"/>
    </location>
</feature>
<keyword evidence="2" id="KW-0812">Transmembrane</keyword>
<evidence type="ECO:0000313" key="6">
    <source>
        <dbReference type="Proteomes" id="UP000287996"/>
    </source>
</evidence>
<feature type="transmembrane region" description="Helical" evidence="2">
    <location>
        <begin position="71"/>
        <end position="91"/>
    </location>
</feature>
<dbReference type="PROSITE" id="PS50883">
    <property type="entry name" value="EAL"/>
    <property type="match status" value="1"/>
</dbReference>
<dbReference type="PANTHER" id="PTHR33121">
    <property type="entry name" value="CYCLIC DI-GMP PHOSPHODIESTERASE PDEF"/>
    <property type="match status" value="1"/>
</dbReference>
<keyword evidence="6" id="KW-1185">Reference proteome</keyword>
<protein>
    <recommendedName>
        <fullName evidence="7">GGDEF-domain containing protein</fullName>
    </recommendedName>
</protein>
<dbReference type="Pfam" id="PF00990">
    <property type="entry name" value="GGDEF"/>
    <property type="match status" value="1"/>
</dbReference>
<dbReference type="CDD" id="cd01948">
    <property type="entry name" value="EAL"/>
    <property type="match status" value="1"/>
</dbReference>
<sequence>MLISLDVEQENPFNHGHNNNDKNNYLAFMADFDVFTGLTVTTFSYAIQALLLFGLSFLLRYYFQLYGHVYLRFWAIASAVFAFNQLAFAGFSSDLINAHWLGSEGFSLLKSLAHTSLYLAITLLTIGAIDILYQRQLGLKLRLLCYAVAVAIAVLTYTLSSHHLRPGVPSFGMLVSKFLPMGIALVVIGFALLNRIKQGLGPRLISGSFIAVGIKNLGLLIIIAVTQDELANLLLLSFQGLLNCLFVAAAALGVVIWLLESERDSAVVAIQQAEYLNTHDSLTGVPNREQLVSKIPLLIESCRSSGRHLTVMLIGLNRFKAINETLGLRGGDRVLKEIAHRLIQIKPQPLAVARIGGDVYAVVFNHLKRKSFIIDLAEQLRATVNAPLNVDGKNISVHCGIGISRYPQHGHRAELLLNKATVALAQTKGQSNEATVIYQRGMDDEYTRLVDLEPVLKHALQTDQFELYLQPQFSTQSQSTVSFEALIRWNHPEQGVLGPAEFLPYIEQLGLSIELDDWVLENAAKLLQRWQQRYQRTWPIAVNLSAPHFQHAALVEKLHKLAQQYHIPHHQLELEITESVAMSDINNGMNVISQLRDAGFSIAIDDFGTGYSSLAYLRKLPIQKIKIDRSFIHELDQSRDDTTIVRTLIRLAHGLGKSVVAEGVETEQQLRILQALDCDLTQGYFHSAPVSQKHLSRWLDEAVKPRPTHQAQPNNPLFGAPYSVKE</sequence>
<dbReference type="SUPFAM" id="SSF141868">
    <property type="entry name" value="EAL domain-like"/>
    <property type="match status" value="1"/>
</dbReference>
<dbReference type="Gene3D" id="3.20.20.450">
    <property type="entry name" value="EAL domain"/>
    <property type="match status" value="1"/>
</dbReference>
<dbReference type="Pfam" id="PF00563">
    <property type="entry name" value="EAL"/>
    <property type="match status" value="1"/>
</dbReference>
<dbReference type="GO" id="GO:0071111">
    <property type="term" value="F:cyclic-guanylate-specific phosphodiesterase activity"/>
    <property type="evidence" value="ECO:0007669"/>
    <property type="project" value="InterPro"/>
</dbReference>
<gene>
    <name evidence="5" type="ORF">CWI84_08170</name>
</gene>
<proteinExistence type="predicted"/>
<dbReference type="EMBL" id="PIQH01000007">
    <property type="protein sequence ID" value="RUO79926.1"/>
    <property type="molecule type" value="Genomic_DNA"/>
</dbReference>
<dbReference type="SMART" id="SM00052">
    <property type="entry name" value="EAL"/>
    <property type="match status" value="1"/>
</dbReference>
<dbReference type="CDD" id="cd01949">
    <property type="entry name" value="GGDEF"/>
    <property type="match status" value="1"/>
</dbReference>
<dbReference type="SMART" id="SM00267">
    <property type="entry name" value="GGDEF"/>
    <property type="match status" value="1"/>
</dbReference>
<dbReference type="InterPro" id="IPR001633">
    <property type="entry name" value="EAL_dom"/>
</dbReference>
<dbReference type="InterPro" id="IPR050706">
    <property type="entry name" value="Cyclic-di-GMP_PDE-like"/>
</dbReference>
<dbReference type="SUPFAM" id="SSF55073">
    <property type="entry name" value="Nucleotide cyclase"/>
    <property type="match status" value="1"/>
</dbReference>
<evidence type="ECO:0000256" key="2">
    <source>
        <dbReference type="SAM" id="Phobius"/>
    </source>
</evidence>
<dbReference type="Proteomes" id="UP000287996">
    <property type="component" value="Unassembled WGS sequence"/>
</dbReference>
<organism evidence="5 6">
    <name type="scientific">Idiomarina tyrosinivorans</name>
    <dbReference type="NCBI Taxonomy" id="1445662"/>
    <lineage>
        <taxon>Bacteria</taxon>
        <taxon>Pseudomonadati</taxon>
        <taxon>Pseudomonadota</taxon>
        <taxon>Gammaproteobacteria</taxon>
        <taxon>Alteromonadales</taxon>
        <taxon>Idiomarinaceae</taxon>
        <taxon>Idiomarina</taxon>
    </lineage>
</organism>
<evidence type="ECO:0008006" key="7">
    <source>
        <dbReference type="Google" id="ProtNLM"/>
    </source>
</evidence>
<dbReference type="AlphaFoldDB" id="A0A432ZQ26"/>
<feature type="domain" description="GGDEF" evidence="4">
    <location>
        <begin position="307"/>
        <end position="440"/>
    </location>
</feature>
<keyword evidence="2" id="KW-0472">Membrane</keyword>
<feature type="transmembrane region" description="Helical" evidence="2">
    <location>
        <begin position="238"/>
        <end position="259"/>
    </location>
</feature>
<dbReference type="PANTHER" id="PTHR33121:SF71">
    <property type="entry name" value="OXYGEN SENSOR PROTEIN DOSP"/>
    <property type="match status" value="1"/>
</dbReference>
<comment type="caution">
    <text evidence="5">The sequence shown here is derived from an EMBL/GenBank/DDBJ whole genome shotgun (WGS) entry which is preliminary data.</text>
</comment>
<name>A0A432ZQ26_9GAMM</name>
<dbReference type="NCBIfam" id="TIGR00254">
    <property type="entry name" value="GGDEF"/>
    <property type="match status" value="1"/>
</dbReference>
<evidence type="ECO:0000256" key="1">
    <source>
        <dbReference type="SAM" id="MobiDB-lite"/>
    </source>
</evidence>
<evidence type="ECO:0000259" key="3">
    <source>
        <dbReference type="PROSITE" id="PS50883"/>
    </source>
</evidence>
<evidence type="ECO:0000313" key="5">
    <source>
        <dbReference type="EMBL" id="RUO79926.1"/>
    </source>
</evidence>
<dbReference type="InterPro" id="IPR035919">
    <property type="entry name" value="EAL_sf"/>
</dbReference>
<feature type="region of interest" description="Disordered" evidence="1">
    <location>
        <begin position="706"/>
        <end position="726"/>
    </location>
</feature>
<dbReference type="InterPro" id="IPR043128">
    <property type="entry name" value="Rev_trsase/Diguanyl_cyclase"/>
</dbReference>
<keyword evidence="2" id="KW-1133">Transmembrane helix</keyword>
<feature type="transmembrane region" description="Helical" evidence="2">
    <location>
        <begin position="34"/>
        <end position="59"/>
    </location>
</feature>
<feature type="domain" description="EAL" evidence="3">
    <location>
        <begin position="449"/>
        <end position="703"/>
    </location>
</feature>
<dbReference type="Gene3D" id="3.30.70.270">
    <property type="match status" value="1"/>
</dbReference>
<feature type="transmembrane region" description="Helical" evidence="2">
    <location>
        <begin position="111"/>
        <end position="129"/>
    </location>
</feature>
<reference evidence="5 6" key="1">
    <citation type="journal article" date="2011" name="Front. Microbiol.">
        <title>Genomic signatures of strain selection and enhancement in Bacillus atrophaeus var. globigii, a historical biowarfare simulant.</title>
        <authorList>
            <person name="Gibbons H.S."/>
            <person name="Broomall S.M."/>
            <person name="McNew L.A."/>
            <person name="Daligault H."/>
            <person name="Chapman C."/>
            <person name="Bruce D."/>
            <person name="Karavis M."/>
            <person name="Krepps M."/>
            <person name="McGregor P.A."/>
            <person name="Hong C."/>
            <person name="Park K.H."/>
            <person name="Akmal A."/>
            <person name="Feldman A."/>
            <person name="Lin J.S."/>
            <person name="Chang W.E."/>
            <person name="Higgs B.W."/>
            <person name="Demirev P."/>
            <person name="Lindquist J."/>
            <person name="Liem A."/>
            <person name="Fochler E."/>
            <person name="Read T.D."/>
            <person name="Tapia R."/>
            <person name="Johnson S."/>
            <person name="Bishop-Lilly K.A."/>
            <person name="Detter C."/>
            <person name="Han C."/>
            <person name="Sozhamannan S."/>
            <person name="Rosenzweig C.N."/>
            <person name="Skowronski E.W."/>
        </authorList>
    </citation>
    <scope>NUCLEOTIDE SEQUENCE [LARGE SCALE GENOMIC DNA]</scope>
    <source>
        <strain evidence="5 6">CC-PW-9</strain>
    </source>
</reference>
<dbReference type="PROSITE" id="PS50887">
    <property type="entry name" value="GGDEF"/>
    <property type="match status" value="1"/>
</dbReference>
<dbReference type="InterPro" id="IPR029787">
    <property type="entry name" value="Nucleotide_cyclase"/>
</dbReference>
<accession>A0A432ZQ26</accession>
<evidence type="ECO:0000259" key="4">
    <source>
        <dbReference type="PROSITE" id="PS50887"/>
    </source>
</evidence>
<dbReference type="InterPro" id="IPR000160">
    <property type="entry name" value="GGDEF_dom"/>
</dbReference>
<feature type="transmembrane region" description="Helical" evidence="2">
    <location>
        <begin position="141"/>
        <end position="159"/>
    </location>
</feature>
<feature type="transmembrane region" description="Helical" evidence="2">
    <location>
        <begin position="205"/>
        <end position="226"/>
    </location>
</feature>